<dbReference type="EC" id="4.2.2.-" evidence="3"/>
<comment type="subcellular location">
    <subcellularLocation>
        <location evidence="3">Cell membrane</location>
        <topology evidence="3">Lipid-anchor</topology>
    </subcellularLocation>
</comment>
<evidence type="ECO:0000256" key="2">
    <source>
        <dbReference type="ARBA" id="ARBA00023316"/>
    </source>
</evidence>
<keyword evidence="2 3" id="KW-0961">Cell wall biogenesis/degradation</keyword>
<dbReference type="CDD" id="cd22268">
    <property type="entry name" value="DPBB_RlpA-like"/>
    <property type="match status" value="1"/>
</dbReference>
<dbReference type="Gene3D" id="2.40.40.10">
    <property type="entry name" value="RlpA-like domain"/>
    <property type="match status" value="1"/>
</dbReference>
<dbReference type="GO" id="GO:0000270">
    <property type="term" value="P:peptidoglycan metabolic process"/>
    <property type="evidence" value="ECO:0007669"/>
    <property type="project" value="UniProtKB-UniRule"/>
</dbReference>
<evidence type="ECO:0000259" key="6">
    <source>
        <dbReference type="Pfam" id="PF03330"/>
    </source>
</evidence>
<dbReference type="STRING" id="1122124.GCA_000423165_00976"/>
<keyword evidence="3" id="KW-0564">Palmitate</keyword>
<dbReference type="EMBL" id="PIQE01000001">
    <property type="protein sequence ID" value="RUO74172.1"/>
    <property type="molecule type" value="Genomic_DNA"/>
</dbReference>
<dbReference type="GO" id="GO:0071555">
    <property type="term" value="P:cell wall organization"/>
    <property type="evidence" value="ECO:0007669"/>
    <property type="project" value="UniProtKB-KW"/>
</dbReference>
<dbReference type="InterPro" id="IPR036908">
    <property type="entry name" value="RlpA-like_sf"/>
</dbReference>
<comment type="caution">
    <text evidence="7">The sequence shown here is derived from an EMBL/GenBank/DDBJ whole genome shotgun (WGS) entry which is preliminary data.</text>
</comment>
<dbReference type="GO" id="GO:0005886">
    <property type="term" value="C:plasma membrane"/>
    <property type="evidence" value="ECO:0007669"/>
    <property type="project" value="UniProtKB-SubCell"/>
</dbReference>
<evidence type="ECO:0000256" key="4">
    <source>
        <dbReference type="RuleBase" id="RU003495"/>
    </source>
</evidence>
<dbReference type="PANTHER" id="PTHR34183">
    <property type="entry name" value="ENDOLYTIC PEPTIDOGLYCAN TRANSGLYCOSYLASE RLPA"/>
    <property type="match status" value="1"/>
</dbReference>
<evidence type="ECO:0000313" key="8">
    <source>
        <dbReference type="Proteomes" id="UP000287022"/>
    </source>
</evidence>
<proteinExistence type="inferred from homology"/>
<comment type="function">
    <text evidence="3">Lytic transglycosylase with a strong preference for naked glycan strands that lack stem peptides.</text>
</comment>
<keyword evidence="3" id="KW-0472">Membrane</keyword>
<feature type="domain" description="RlpA-like protein double-psi beta-barrel" evidence="6">
    <location>
        <begin position="34"/>
        <end position="123"/>
    </location>
</feature>
<dbReference type="Pfam" id="PF03330">
    <property type="entry name" value="DPBB_1"/>
    <property type="match status" value="1"/>
</dbReference>
<keyword evidence="3" id="KW-1003">Cell membrane</keyword>
<reference evidence="8" key="1">
    <citation type="journal article" date="2018" name="Front. Microbiol.">
        <title>Genome-Based Analysis Reveals the Taxonomy and Diversity of the Family Idiomarinaceae.</title>
        <authorList>
            <person name="Liu Y."/>
            <person name="Lai Q."/>
            <person name="Shao Z."/>
        </authorList>
    </citation>
    <scope>NUCLEOTIDE SEQUENCE [LARGE SCALE GENOMIC DNA]</scope>
    <source>
        <strain evidence="8">c121</strain>
    </source>
</reference>
<gene>
    <name evidence="3" type="primary">rlpA</name>
    <name evidence="7" type="ORF">CWI80_02115</name>
</gene>
<dbReference type="InterPro" id="IPR012997">
    <property type="entry name" value="RplA"/>
</dbReference>
<keyword evidence="3" id="KW-0449">Lipoprotein</keyword>
<dbReference type="SUPFAM" id="SSF50685">
    <property type="entry name" value="Barwin-like endoglucanases"/>
    <property type="match status" value="1"/>
</dbReference>
<dbReference type="AlphaFoldDB" id="A0A432Z9W7"/>
<dbReference type="RefSeq" id="WP_026861966.1">
    <property type="nucleotide sequence ID" value="NZ_PIQE01000001.1"/>
</dbReference>
<protein>
    <recommendedName>
        <fullName evidence="3">Endolytic peptidoglycan transglycosylase RlpA</fullName>
        <ecNumber evidence="3">4.2.2.-</ecNumber>
    </recommendedName>
</protein>
<dbReference type="GO" id="GO:0008932">
    <property type="term" value="F:lytic endotransglycosylase activity"/>
    <property type="evidence" value="ECO:0007669"/>
    <property type="project" value="UniProtKB-UniRule"/>
</dbReference>
<comment type="similarity">
    <text evidence="3 4">Belongs to the RlpA family.</text>
</comment>
<dbReference type="PROSITE" id="PS51257">
    <property type="entry name" value="PROKAR_LIPOPROTEIN"/>
    <property type="match status" value="1"/>
</dbReference>
<dbReference type="HAMAP" id="MF_02071">
    <property type="entry name" value="RlpA"/>
    <property type="match status" value="1"/>
</dbReference>
<evidence type="ECO:0000313" key="7">
    <source>
        <dbReference type="EMBL" id="RUO74172.1"/>
    </source>
</evidence>
<dbReference type="InterPro" id="IPR009009">
    <property type="entry name" value="RlpA-like_DPBB"/>
</dbReference>
<sequence>MIKNLFGLTLALLVLSGCSSLPSDNPSELVGYKQSGKASFYAMKYQSRTTANGERFDQGKLTAAHRELPFGTKVKVTNPENGKSVVVRINDRGPFIRGRIIDLSRTGFSAIGNLNDGVIPVTIEVVN</sequence>
<evidence type="ECO:0000256" key="1">
    <source>
        <dbReference type="ARBA" id="ARBA00023239"/>
    </source>
</evidence>
<name>A0A432Z9W7_9GAMM</name>
<dbReference type="NCBIfam" id="TIGR00413">
    <property type="entry name" value="rlpA"/>
    <property type="match status" value="1"/>
</dbReference>
<organism evidence="7 8">
    <name type="scientific">Pseudidiomarina sediminum</name>
    <dbReference type="NCBI Taxonomy" id="431675"/>
    <lineage>
        <taxon>Bacteria</taxon>
        <taxon>Pseudomonadati</taxon>
        <taxon>Pseudomonadota</taxon>
        <taxon>Gammaproteobacteria</taxon>
        <taxon>Alteromonadales</taxon>
        <taxon>Idiomarinaceae</taxon>
        <taxon>Pseudidiomarina</taxon>
    </lineage>
</organism>
<feature type="signal peptide" evidence="5">
    <location>
        <begin position="1"/>
        <end position="23"/>
    </location>
</feature>
<dbReference type="InterPro" id="IPR034718">
    <property type="entry name" value="RlpA"/>
</dbReference>
<dbReference type="PANTHER" id="PTHR34183:SF8">
    <property type="entry name" value="ENDOLYTIC PEPTIDOGLYCAN TRANSGLYCOSYLASE RLPA-RELATED"/>
    <property type="match status" value="1"/>
</dbReference>
<keyword evidence="8" id="KW-1185">Reference proteome</keyword>
<feature type="chain" id="PRO_5019600671" description="Endolytic peptidoglycan transglycosylase RlpA" evidence="5">
    <location>
        <begin position="24"/>
        <end position="127"/>
    </location>
</feature>
<keyword evidence="1 3" id="KW-0456">Lyase</keyword>
<evidence type="ECO:0000256" key="5">
    <source>
        <dbReference type="SAM" id="SignalP"/>
    </source>
</evidence>
<dbReference type="Proteomes" id="UP000287022">
    <property type="component" value="Unassembled WGS sequence"/>
</dbReference>
<accession>A0A432Z9W7</accession>
<evidence type="ECO:0000256" key="3">
    <source>
        <dbReference type="HAMAP-Rule" id="MF_02071"/>
    </source>
</evidence>
<keyword evidence="5" id="KW-0732">Signal</keyword>